<gene>
    <name evidence="2" type="ORF">CALVIDRAFT_596297</name>
</gene>
<accession>A0A167PWR2</accession>
<sequence>MDTLSRIPGLSSLRQQLSGGHYSSLPREGGDGDVVFQAEEDGDVEHGEEHALAERAARNHVLEDGELGEEVSDEHAAFVHEHASYRGRRKRRGGAVTVKLSTFVKALAALFALWGLWVAMKVGWTWFVAPKKSASLDMPAFGTQLGCEDAPYFYINPEFESTATNHTVFTLPLNTPEGANTFLLRTQGSNTSLTVTLEHQADALETDLILEAAISSPEPNMDFRVSGAGPQFDAAPHIIFEALEGAPYCLRVDVILRLPGNLNALTLDLQTVAQVRIGDSWGNGRDAFAPFLHTLDVTLHADSPANLLLPSPGFTAETTKLSLAAGYIAGEVALAQSLEISATPRGNVDLLTTVLQSQAGMGATTAALETHSGEGAFHMRVQSPGHERCLQAQHQSSGDMQLEYEDFVGEASYSAGGGLDVEGVGAGGQVGGGGCDTLRVNCGGKLDLSM</sequence>
<evidence type="ECO:0000313" key="3">
    <source>
        <dbReference type="Proteomes" id="UP000076738"/>
    </source>
</evidence>
<keyword evidence="1" id="KW-1133">Transmembrane helix</keyword>
<dbReference type="Proteomes" id="UP000076738">
    <property type="component" value="Unassembled WGS sequence"/>
</dbReference>
<feature type="transmembrane region" description="Helical" evidence="1">
    <location>
        <begin position="96"/>
        <end position="117"/>
    </location>
</feature>
<protein>
    <submittedName>
        <fullName evidence="2">Uncharacterized protein</fullName>
    </submittedName>
</protein>
<dbReference type="OrthoDB" id="2991206at2759"/>
<reference evidence="2 3" key="1">
    <citation type="journal article" date="2016" name="Mol. Biol. Evol.">
        <title>Comparative Genomics of Early-Diverging Mushroom-Forming Fungi Provides Insights into the Origins of Lignocellulose Decay Capabilities.</title>
        <authorList>
            <person name="Nagy L.G."/>
            <person name="Riley R."/>
            <person name="Tritt A."/>
            <person name="Adam C."/>
            <person name="Daum C."/>
            <person name="Floudas D."/>
            <person name="Sun H."/>
            <person name="Yadav J.S."/>
            <person name="Pangilinan J."/>
            <person name="Larsson K.H."/>
            <person name="Matsuura K."/>
            <person name="Barry K."/>
            <person name="Labutti K."/>
            <person name="Kuo R."/>
            <person name="Ohm R.A."/>
            <person name="Bhattacharya S.S."/>
            <person name="Shirouzu T."/>
            <person name="Yoshinaga Y."/>
            <person name="Martin F.M."/>
            <person name="Grigoriev I.V."/>
            <person name="Hibbett D.S."/>
        </authorList>
    </citation>
    <scope>NUCLEOTIDE SEQUENCE [LARGE SCALE GENOMIC DNA]</scope>
    <source>
        <strain evidence="2 3">TUFC12733</strain>
    </source>
</reference>
<evidence type="ECO:0000313" key="2">
    <source>
        <dbReference type="EMBL" id="KZO99194.1"/>
    </source>
</evidence>
<keyword evidence="1" id="KW-0472">Membrane</keyword>
<dbReference type="EMBL" id="KV417273">
    <property type="protein sequence ID" value="KZO99194.1"/>
    <property type="molecule type" value="Genomic_DNA"/>
</dbReference>
<evidence type="ECO:0000256" key="1">
    <source>
        <dbReference type="SAM" id="Phobius"/>
    </source>
</evidence>
<keyword evidence="3" id="KW-1185">Reference proteome</keyword>
<keyword evidence="1" id="KW-0812">Transmembrane</keyword>
<name>A0A167PWR2_CALVF</name>
<proteinExistence type="predicted"/>
<organism evidence="2 3">
    <name type="scientific">Calocera viscosa (strain TUFC12733)</name>
    <dbReference type="NCBI Taxonomy" id="1330018"/>
    <lineage>
        <taxon>Eukaryota</taxon>
        <taxon>Fungi</taxon>
        <taxon>Dikarya</taxon>
        <taxon>Basidiomycota</taxon>
        <taxon>Agaricomycotina</taxon>
        <taxon>Dacrymycetes</taxon>
        <taxon>Dacrymycetales</taxon>
        <taxon>Dacrymycetaceae</taxon>
        <taxon>Calocera</taxon>
    </lineage>
</organism>
<dbReference type="AlphaFoldDB" id="A0A167PWR2"/>